<keyword evidence="3" id="KW-0408">Iron</keyword>
<dbReference type="GO" id="GO:0046872">
    <property type="term" value="F:metal ion binding"/>
    <property type="evidence" value="ECO:0007669"/>
    <property type="project" value="UniProtKB-KW"/>
</dbReference>
<protein>
    <recommendedName>
        <fullName evidence="5">Iron-binding zinc finger CDGSH type domain-containing protein</fullName>
    </recommendedName>
</protein>
<dbReference type="GO" id="GO:0051537">
    <property type="term" value="F:2 iron, 2 sulfur cluster binding"/>
    <property type="evidence" value="ECO:0007669"/>
    <property type="project" value="UniProtKB-KW"/>
</dbReference>
<dbReference type="InterPro" id="IPR018967">
    <property type="entry name" value="FeS-contain_CDGSH-typ"/>
</dbReference>
<evidence type="ECO:0000256" key="1">
    <source>
        <dbReference type="ARBA" id="ARBA00022714"/>
    </source>
</evidence>
<keyword evidence="4" id="KW-0411">Iron-sulfur</keyword>
<sequence>MEKNETLLKIKVIPNAPLLVEGTVEVILADGTSVIKDKPHLCRCGGSQNKPYCDGTHAKIGFKG</sequence>
<keyword evidence="2" id="KW-0479">Metal-binding</keyword>
<dbReference type="SMART" id="SM00704">
    <property type="entry name" value="ZnF_CDGSH"/>
    <property type="match status" value="1"/>
</dbReference>
<dbReference type="Gene3D" id="3.40.5.90">
    <property type="entry name" value="CDGSH iron-sulfur domain, mitoNEET-type"/>
    <property type="match status" value="1"/>
</dbReference>
<dbReference type="InterPro" id="IPR042216">
    <property type="entry name" value="MitoNEET_CISD"/>
</dbReference>
<proteinExistence type="predicted"/>
<dbReference type="EMBL" id="FLUL01000001">
    <property type="protein sequence ID" value="SBW03743.1"/>
    <property type="molecule type" value="Genomic_DNA"/>
</dbReference>
<dbReference type="Pfam" id="PF09360">
    <property type="entry name" value="zf-CDGSH"/>
    <property type="match status" value="1"/>
</dbReference>
<organism evidence="6">
    <name type="scientific">uncultured Dysgonomonas sp</name>
    <dbReference type="NCBI Taxonomy" id="206096"/>
    <lineage>
        <taxon>Bacteria</taxon>
        <taxon>Pseudomonadati</taxon>
        <taxon>Bacteroidota</taxon>
        <taxon>Bacteroidia</taxon>
        <taxon>Bacteroidales</taxon>
        <taxon>Dysgonomonadaceae</taxon>
        <taxon>Dysgonomonas</taxon>
        <taxon>environmental samples</taxon>
    </lineage>
</organism>
<dbReference type="AlphaFoldDB" id="A0A212JWG5"/>
<dbReference type="GO" id="GO:0005737">
    <property type="term" value="C:cytoplasm"/>
    <property type="evidence" value="ECO:0007669"/>
    <property type="project" value="UniProtKB-ARBA"/>
</dbReference>
<gene>
    <name evidence="6" type="ORF">KL86DYS2_12490</name>
</gene>
<accession>A0A212JWG5</accession>
<evidence type="ECO:0000259" key="5">
    <source>
        <dbReference type="SMART" id="SM00704"/>
    </source>
</evidence>
<evidence type="ECO:0000256" key="4">
    <source>
        <dbReference type="ARBA" id="ARBA00023014"/>
    </source>
</evidence>
<name>A0A212JWG5_9BACT</name>
<reference evidence="6" key="1">
    <citation type="submission" date="2016-04" db="EMBL/GenBank/DDBJ databases">
        <authorList>
            <person name="Evans L.H."/>
            <person name="Alamgir A."/>
            <person name="Owens N."/>
            <person name="Weber N.D."/>
            <person name="Virtaneva K."/>
            <person name="Barbian K."/>
            <person name="Babar A."/>
            <person name="Rosenke K."/>
        </authorList>
    </citation>
    <scope>NUCLEOTIDE SEQUENCE</scope>
    <source>
        <strain evidence="6">86-2</strain>
    </source>
</reference>
<feature type="domain" description="Iron-binding zinc finger CDGSH type" evidence="5">
    <location>
        <begin position="21"/>
        <end position="63"/>
    </location>
</feature>
<evidence type="ECO:0000313" key="6">
    <source>
        <dbReference type="EMBL" id="SBW03743.1"/>
    </source>
</evidence>
<dbReference type="RefSeq" id="WP_296950174.1">
    <property type="nucleotide sequence ID" value="NZ_LT599021.1"/>
</dbReference>
<keyword evidence="1" id="KW-0001">2Fe-2S</keyword>
<evidence type="ECO:0000256" key="2">
    <source>
        <dbReference type="ARBA" id="ARBA00022723"/>
    </source>
</evidence>
<evidence type="ECO:0000256" key="3">
    <source>
        <dbReference type="ARBA" id="ARBA00023004"/>
    </source>
</evidence>